<gene>
    <name evidence="1" type="ORF">AF72_04540</name>
</gene>
<sequence length="60" mass="6873">MALKSGECGTTLALIVLSTPQDWPMPFMSYMFFIKKTQVTSKRDVKLAKKRYTKLMRGAK</sequence>
<dbReference type="STRING" id="1444770.AF72_04540"/>
<dbReference type="Proteomes" id="UP000020406">
    <property type="component" value="Unassembled WGS sequence"/>
</dbReference>
<dbReference type="AlphaFoldDB" id="Z9JLD3"/>
<comment type="caution">
    <text evidence="1">The sequence shown here is derived from an EMBL/GenBank/DDBJ whole genome shotgun (WGS) entry which is preliminary data.</text>
</comment>
<evidence type="ECO:0000313" key="2">
    <source>
        <dbReference type="Proteomes" id="UP000020406"/>
    </source>
</evidence>
<name>Z9JLD3_9GAMM</name>
<evidence type="ECO:0000313" key="1">
    <source>
        <dbReference type="EMBL" id="EWS78621.1"/>
    </source>
</evidence>
<protein>
    <submittedName>
        <fullName evidence="1">Uncharacterized protein</fullName>
    </submittedName>
</protein>
<dbReference type="EMBL" id="JDSQ01000006">
    <property type="protein sequence ID" value="EWS78621.1"/>
    <property type="molecule type" value="Genomic_DNA"/>
</dbReference>
<organism evidence="1 2">
    <name type="scientific">Xylella taiwanensis</name>
    <dbReference type="NCBI Taxonomy" id="1444770"/>
    <lineage>
        <taxon>Bacteria</taxon>
        <taxon>Pseudomonadati</taxon>
        <taxon>Pseudomonadota</taxon>
        <taxon>Gammaproteobacteria</taxon>
        <taxon>Lysobacterales</taxon>
        <taxon>Lysobacteraceae</taxon>
        <taxon>Xylella</taxon>
    </lineage>
</organism>
<dbReference type="PATRIC" id="fig|1444770.3.peg.1093"/>
<proteinExistence type="predicted"/>
<accession>Z9JLD3</accession>
<reference evidence="1 2" key="1">
    <citation type="journal article" date="2014" name="Genome Announc.">
        <title>Draft Genome Sequence of Xylella fastidiosa Pear Leaf Scorch Strain in Taiwan.</title>
        <authorList>
            <person name="Su C.C."/>
            <person name="Deng W.L."/>
            <person name="Jan F.J."/>
            <person name="Chang C.J."/>
            <person name="Huang H."/>
            <person name="Chen J."/>
        </authorList>
    </citation>
    <scope>NUCLEOTIDE SEQUENCE [LARGE SCALE GENOMIC DNA]</scope>
    <source>
        <strain evidence="1 2">PLS229</strain>
    </source>
</reference>